<dbReference type="AlphaFoldDB" id="A0ABD5UYF7"/>
<gene>
    <name evidence="2" type="ORF">ACFQE9_11520</name>
</gene>
<keyword evidence="3" id="KW-1185">Reference proteome</keyword>
<dbReference type="Gene3D" id="3.30.70.920">
    <property type="match status" value="1"/>
</dbReference>
<accession>A0ABD5UYF7</accession>
<evidence type="ECO:0000259" key="1">
    <source>
        <dbReference type="Pfam" id="PF01037"/>
    </source>
</evidence>
<protein>
    <submittedName>
        <fullName evidence="2">Lrp/AsnC ligand binding domain-containing protein</fullName>
    </submittedName>
</protein>
<proteinExistence type="predicted"/>
<dbReference type="InterPro" id="IPR011008">
    <property type="entry name" value="Dimeric_a/b-barrel"/>
</dbReference>
<dbReference type="SUPFAM" id="SSF54909">
    <property type="entry name" value="Dimeric alpha+beta barrel"/>
    <property type="match status" value="1"/>
</dbReference>
<sequence>MVRAYVLLKADVGAAAGIAEASRSVEPVETAHVVAGDWDVIVEIETPEVYDVLSTAATRLQELSGVVDTKTYVAIDEE</sequence>
<comment type="caution">
    <text evidence="2">The sequence shown here is derived from an EMBL/GenBank/DDBJ whole genome shotgun (WGS) entry which is preliminary data.</text>
</comment>
<dbReference type="InterPro" id="IPR019887">
    <property type="entry name" value="Tscrpt_reg_AsnC/Lrp_C"/>
</dbReference>
<organism evidence="2 3">
    <name type="scientific">Halopenitus salinus</name>
    <dbReference type="NCBI Taxonomy" id="1198295"/>
    <lineage>
        <taxon>Archaea</taxon>
        <taxon>Methanobacteriati</taxon>
        <taxon>Methanobacteriota</taxon>
        <taxon>Stenosarchaea group</taxon>
        <taxon>Halobacteria</taxon>
        <taxon>Halobacteriales</taxon>
        <taxon>Haloferacaceae</taxon>
        <taxon>Halopenitus</taxon>
    </lineage>
</organism>
<feature type="domain" description="Transcription regulator AsnC/Lrp ligand binding" evidence="1">
    <location>
        <begin position="15"/>
        <end position="76"/>
    </location>
</feature>
<name>A0ABD5UYF7_9EURY</name>
<dbReference type="RefSeq" id="WP_379744557.1">
    <property type="nucleotide sequence ID" value="NZ_JBHSVN010000001.1"/>
</dbReference>
<dbReference type="EMBL" id="JBHSXL010000009">
    <property type="protein sequence ID" value="MFC6893226.1"/>
    <property type="molecule type" value="Genomic_DNA"/>
</dbReference>
<dbReference type="Proteomes" id="UP001596296">
    <property type="component" value="Unassembled WGS sequence"/>
</dbReference>
<evidence type="ECO:0000313" key="3">
    <source>
        <dbReference type="Proteomes" id="UP001596296"/>
    </source>
</evidence>
<dbReference type="Pfam" id="PF01037">
    <property type="entry name" value="AsnC_trans_reg"/>
    <property type="match status" value="1"/>
</dbReference>
<evidence type="ECO:0000313" key="2">
    <source>
        <dbReference type="EMBL" id="MFC6893226.1"/>
    </source>
</evidence>
<reference evidence="2 3" key="1">
    <citation type="journal article" date="2019" name="Int. J. Syst. Evol. Microbiol.">
        <title>The Global Catalogue of Microorganisms (GCM) 10K type strain sequencing project: providing services to taxonomists for standard genome sequencing and annotation.</title>
        <authorList>
            <consortium name="The Broad Institute Genomics Platform"/>
            <consortium name="The Broad Institute Genome Sequencing Center for Infectious Disease"/>
            <person name="Wu L."/>
            <person name="Ma J."/>
        </authorList>
    </citation>
    <scope>NUCLEOTIDE SEQUENCE [LARGE SCALE GENOMIC DNA]</scope>
    <source>
        <strain evidence="2 3">SKJ47</strain>
    </source>
</reference>